<reference evidence="1" key="1">
    <citation type="submission" date="2019-08" db="EMBL/GenBank/DDBJ databases">
        <authorList>
            <person name="Kucharzyk K."/>
            <person name="Murdoch R.W."/>
            <person name="Higgins S."/>
            <person name="Loffler F."/>
        </authorList>
    </citation>
    <scope>NUCLEOTIDE SEQUENCE</scope>
</reference>
<dbReference type="Pfam" id="PF18306">
    <property type="entry name" value="LDcluster4"/>
    <property type="match status" value="1"/>
</dbReference>
<sequence length="207" mass="22819">MDSNNNNTEKKIVICVSGAADVAHCGPEVLESARELGREVAEQGHVLTTGATSGFPHASALAYQEAKGYLSLGFSPATDEREHTDLYFLPLDGCDLIVYTGFGFPMRDIILTKSCDAMVVGCGRIGTIHEFTVAFESNIPVGILEGPWSTDEVIRDIIRNSNRTNPKVIFDSNPKRIIERLAEMARENKDRRELGDVEMFQEIKAKV</sequence>
<evidence type="ECO:0000313" key="1">
    <source>
        <dbReference type="EMBL" id="MPL75810.1"/>
    </source>
</evidence>
<proteinExistence type="predicted"/>
<dbReference type="AlphaFoldDB" id="A0A644UAC1"/>
<name>A0A644UAC1_9ZZZZ</name>
<organism evidence="1">
    <name type="scientific">bioreactor metagenome</name>
    <dbReference type="NCBI Taxonomy" id="1076179"/>
    <lineage>
        <taxon>unclassified sequences</taxon>
        <taxon>metagenomes</taxon>
        <taxon>ecological metagenomes</taxon>
    </lineage>
</organism>
<protein>
    <submittedName>
        <fullName evidence="1">Uncharacterized protein</fullName>
    </submittedName>
</protein>
<gene>
    <name evidence="1" type="ORF">SDC9_21641</name>
</gene>
<accession>A0A644UAC1</accession>
<dbReference type="EMBL" id="VSSQ01000092">
    <property type="protein sequence ID" value="MPL75810.1"/>
    <property type="molecule type" value="Genomic_DNA"/>
</dbReference>
<dbReference type="InterPro" id="IPR041164">
    <property type="entry name" value="LDcluster4"/>
</dbReference>
<comment type="caution">
    <text evidence="1">The sequence shown here is derived from an EMBL/GenBank/DDBJ whole genome shotgun (WGS) entry which is preliminary data.</text>
</comment>
<dbReference type="Gene3D" id="3.40.50.450">
    <property type="match status" value="1"/>
</dbReference>
<dbReference type="SUPFAM" id="SSF102405">
    <property type="entry name" value="MCP/YpsA-like"/>
    <property type="match status" value="1"/>
</dbReference>